<evidence type="ECO:0000313" key="8">
    <source>
        <dbReference type="EMBL" id="GLC55155.1"/>
    </source>
</evidence>
<evidence type="ECO:0000256" key="3">
    <source>
        <dbReference type="ARBA" id="ARBA00023125"/>
    </source>
</evidence>
<dbReference type="GO" id="GO:0003677">
    <property type="term" value="F:DNA binding"/>
    <property type="evidence" value="ECO:0007669"/>
    <property type="project" value="UniProtKB-KW"/>
</dbReference>
<feature type="compositionally biased region" description="Low complexity" evidence="6">
    <location>
        <begin position="422"/>
        <end position="449"/>
    </location>
</feature>
<feature type="compositionally biased region" description="Basic and acidic residues" evidence="6">
    <location>
        <begin position="46"/>
        <end position="58"/>
    </location>
</feature>
<dbReference type="Pfam" id="PF00319">
    <property type="entry name" value="SRF-TF"/>
    <property type="match status" value="1"/>
</dbReference>
<dbReference type="GO" id="GO:0005634">
    <property type="term" value="C:nucleus"/>
    <property type="evidence" value="ECO:0007669"/>
    <property type="project" value="UniProtKB-SubCell"/>
</dbReference>
<reference evidence="8 9" key="1">
    <citation type="journal article" date="2023" name="Commun. Biol.">
        <title>Reorganization of the ancestral sex-determining regions during the evolution of trioecy in Pleodorina starrii.</title>
        <authorList>
            <person name="Takahashi K."/>
            <person name="Suzuki S."/>
            <person name="Kawai-Toyooka H."/>
            <person name="Yamamoto K."/>
            <person name="Hamaji T."/>
            <person name="Ootsuki R."/>
            <person name="Yamaguchi H."/>
            <person name="Kawachi M."/>
            <person name="Higashiyama T."/>
            <person name="Nozaki H."/>
        </authorList>
    </citation>
    <scope>NUCLEOTIDE SEQUENCE [LARGE SCALE GENOMIC DNA]</scope>
    <source>
        <strain evidence="8 9">NIES-4479</strain>
    </source>
</reference>
<feature type="compositionally biased region" description="Pro residues" evidence="6">
    <location>
        <begin position="384"/>
        <end position="395"/>
    </location>
</feature>
<feature type="compositionally biased region" description="Low complexity" evidence="6">
    <location>
        <begin position="156"/>
        <end position="193"/>
    </location>
</feature>
<dbReference type="SUPFAM" id="SSF55455">
    <property type="entry name" value="SRF-like"/>
    <property type="match status" value="1"/>
</dbReference>
<keyword evidence="3" id="KW-0238">DNA-binding</keyword>
<keyword evidence="9" id="KW-1185">Reference proteome</keyword>
<organism evidence="8 9">
    <name type="scientific">Pleodorina starrii</name>
    <dbReference type="NCBI Taxonomy" id="330485"/>
    <lineage>
        <taxon>Eukaryota</taxon>
        <taxon>Viridiplantae</taxon>
        <taxon>Chlorophyta</taxon>
        <taxon>core chlorophytes</taxon>
        <taxon>Chlorophyceae</taxon>
        <taxon>CS clade</taxon>
        <taxon>Chlamydomonadales</taxon>
        <taxon>Volvocaceae</taxon>
        <taxon>Pleodorina</taxon>
    </lineage>
</organism>
<feature type="compositionally biased region" description="Gly residues" evidence="6">
    <location>
        <begin position="401"/>
        <end position="413"/>
    </location>
</feature>
<evidence type="ECO:0000256" key="5">
    <source>
        <dbReference type="ARBA" id="ARBA00023242"/>
    </source>
</evidence>
<feature type="compositionally biased region" description="Pro residues" evidence="6">
    <location>
        <begin position="362"/>
        <end position="376"/>
    </location>
</feature>
<evidence type="ECO:0000259" key="7">
    <source>
        <dbReference type="PROSITE" id="PS50066"/>
    </source>
</evidence>
<feature type="region of interest" description="Disordered" evidence="6">
    <location>
        <begin position="154"/>
        <end position="193"/>
    </location>
</feature>
<evidence type="ECO:0000313" key="9">
    <source>
        <dbReference type="Proteomes" id="UP001165080"/>
    </source>
</evidence>
<keyword evidence="5" id="KW-0539">Nucleus</keyword>
<feature type="compositionally biased region" description="Low complexity" evidence="6">
    <location>
        <begin position="466"/>
        <end position="475"/>
    </location>
</feature>
<dbReference type="PROSITE" id="PS50066">
    <property type="entry name" value="MADS_BOX_2"/>
    <property type="match status" value="1"/>
</dbReference>
<feature type="region of interest" description="Disordered" evidence="6">
    <location>
        <begin position="1"/>
        <end position="60"/>
    </location>
</feature>
<accession>A0A9W6F456</accession>
<evidence type="ECO:0000256" key="4">
    <source>
        <dbReference type="ARBA" id="ARBA00023163"/>
    </source>
</evidence>
<dbReference type="SMART" id="SM00432">
    <property type="entry name" value="MADS"/>
    <property type="match status" value="1"/>
</dbReference>
<keyword evidence="4" id="KW-0804">Transcription</keyword>
<proteinExistence type="predicted"/>
<dbReference type="EMBL" id="BRXU01000012">
    <property type="protein sequence ID" value="GLC55155.1"/>
    <property type="molecule type" value="Genomic_DNA"/>
</dbReference>
<protein>
    <recommendedName>
        <fullName evidence="7">MADS-box domain-containing protein</fullName>
    </recommendedName>
</protein>
<feature type="compositionally biased region" description="Basic and acidic residues" evidence="6">
    <location>
        <begin position="450"/>
        <end position="459"/>
    </location>
</feature>
<gene>
    <name evidence="8" type="primary">PLESTB001547</name>
    <name evidence="8" type="ORF">PLESTB_000949800</name>
</gene>
<dbReference type="InterPro" id="IPR036879">
    <property type="entry name" value="TF_MADSbox_sf"/>
</dbReference>
<evidence type="ECO:0000256" key="2">
    <source>
        <dbReference type="ARBA" id="ARBA00023015"/>
    </source>
</evidence>
<feature type="domain" description="MADS-box" evidence="7">
    <location>
        <begin position="49"/>
        <end position="101"/>
    </location>
</feature>
<feature type="compositionally biased region" description="Pro residues" evidence="6">
    <location>
        <begin position="476"/>
        <end position="487"/>
    </location>
</feature>
<feature type="compositionally biased region" description="Basic residues" evidence="6">
    <location>
        <begin position="35"/>
        <end position="45"/>
    </location>
</feature>
<name>A0A9W6F456_9CHLO</name>
<evidence type="ECO:0000256" key="6">
    <source>
        <dbReference type="SAM" id="MobiDB-lite"/>
    </source>
</evidence>
<dbReference type="Proteomes" id="UP001165080">
    <property type="component" value="Unassembled WGS sequence"/>
</dbReference>
<feature type="compositionally biased region" description="Polar residues" evidence="6">
    <location>
        <begin position="278"/>
        <end position="287"/>
    </location>
</feature>
<feature type="region of interest" description="Disordered" evidence="6">
    <location>
        <begin position="270"/>
        <end position="515"/>
    </location>
</feature>
<comment type="caution">
    <text evidence="8">The sequence shown here is derived from an EMBL/GenBank/DDBJ whole genome shotgun (WGS) entry which is preliminary data.</text>
</comment>
<feature type="compositionally biased region" description="Acidic residues" evidence="6">
    <location>
        <begin position="296"/>
        <end position="305"/>
    </location>
</feature>
<comment type="subcellular location">
    <subcellularLocation>
        <location evidence="1">Nucleus</location>
    </subcellularLocation>
</comment>
<dbReference type="InterPro" id="IPR002100">
    <property type="entry name" value="TF_MADSbox"/>
</dbReference>
<dbReference type="GO" id="GO:0046983">
    <property type="term" value="F:protein dimerization activity"/>
    <property type="evidence" value="ECO:0007669"/>
    <property type="project" value="InterPro"/>
</dbReference>
<evidence type="ECO:0000256" key="1">
    <source>
        <dbReference type="ARBA" id="ARBA00004123"/>
    </source>
</evidence>
<sequence>MTARRDDDSGQPQEEMDDAECSETEDESEGTKGKIAAKSKGKSRRKACEKPEGSDQKRQAFSKRKRGLILKSYQLYKLTDARVFVFIVNDKGSSWAYASPGFAKTLSNQHLMQMREYAQLTGNQRMSTEIMPHPNTDAEDTRIDDRPSVLRASQVAGEAAPGLGPSGASASNASSGGRNPPPSSNAGQQQQQQMMGGLLPTAAMPPPAAAGGPGVSAAARRAAAAVAAVAAAAAAAGGEGGGGGGGLEPLGGLLQALSDQAGESLREAAVRGLGHAGPNSSTPSKANKLSIRMQIDEEEPLEDEFMRDVGPPGSGGGGDAGPDSIITPSGRRMAAVVGIALPSDAAAEGSRDRESGGNDDGGPPPPPHPAPPPPSPARGRRLDLPPPPGPPPGPPQQRRGLGPGSEAGHGPHGYGFEAAEAGGPHSQPGGQQQRVQLGYRQHQQQQQQAGHHEYDEPRQLHLLLAGAPPSRCSGGRPPPPPPPPPPSAQQQQPPSLPPPASRQPPAAGSGPFATGYVLPGAFSYGQVVQGSDGQLYRVVRELDDGEAPLVDEELLADKGAARVLMSLPQAHLPAAAQSLQQVLALQNGGVGGRLGFGGHGGR</sequence>
<keyword evidence="2" id="KW-0805">Transcription regulation</keyword>
<feature type="compositionally biased region" description="Acidic residues" evidence="6">
    <location>
        <begin position="14"/>
        <end position="28"/>
    </location>
</feature>
<dbReference type="Gene3D" id="3.40.1810.10">
    <property type="entry name" value="Transcription factor, MADS-box"/>
    <property type="match status" value="1"/>
</dbReference>
<dbReference type="AlphaFoldDB" id="A0A9W6F456"/>